<proteinExistence type="predicted"/>
<gene>
    <name evidence="2" type="primary">acxB</name>
    <name evidence="2" type="ORF">TRM7615_00359</name>
</gene>
<dbReference type="GO" id="GO:0006749">
    <property type="term" value="P:glutathione metabolic process"/>
    <property type="evidence" value="ECO:0007669"/>
    <property type="project" value="TreeGrafter"/>
</dbReference>
<dbReference type="EMBL" id="ONZG01000001">
    <property type="protein sequence ID" value="SPJ26890.1"/>
    <property type="molecule type" value="Genomic_DNA"/>
</dbReference>
<accession>A0A2R8C388</accession>
<keyword evidence="3" id="KW-1185">Reference proteome</keyword>
<dbReference type="OrthoDB" id="9761586at2"/>
<dbReference type="EC" id="6.4.1.6" evidence="2"/>
<dbReference type="Proteomes" id="UP000244898">
    <property type="component" value="Unassembled WGS sequence"/>
</dbReference>
<protein>
    <submittedName>
        <fullName evidence="2">Acetone carboxylase alpha subunit</fullName>
        <ecNumber evidence="2">6.4.1.6</ecNumber>
    </submittedName>
</protein>
<sequence length="549" mass="58704">MTQTSAARLQVMWNRLLAVVEEQGQTLIRAAFSPIVRECGDISAGVFDVQGRMLAQAVTGTPGHINTMAEAVLHLRERFPVQDMKPGDIYMTNDPWLASGHLNDFLLMMPAFKDGRVVGFTSCTSHLVDLGGLGMGPEGSDIYDEGLLIPPCKLVDQGELNALLMDIVRANSREPIANEGDIYALVACCEAGVNRLVAMMEEFGIDNLEELGSYIIDTSRRGTLEAIAKVPEGVYKNVLRMDGYENELELHATLTVSKSGLHVDFTGTSGCSRKGINVPLNYATAYTVFALRCIVGPDIPNNAGSLEPFTVDGPKGCILNAQRPVPVAMRHTLGQVTPDLVLGCLHQALPDQVPAEGASCMFDLPMRHAPEVAARGGRQFAIEPVHNGGTGARPHTDGLSATAYPSGVFGSQVEITEAVAPVVMWRRELRPDSGGAGKYRGGLGQRIEMTSSNGAPFIVFLSVERLKFPALGRMGGQPGAPGRIRFRDRDGDLPGKGELRVEGDDYLIFETPGGGGFGDVSERDPDALALDLRRGLVSVDGANAYGGTS</sequence>
<dbReference type="PANTHER" id="PTHR11365:SF23">
    <property type="entry name" value="HYPOTHETICAL 5-OXOPROLINASE (EUROFUNG)-RELATED"/>
    <property type="match status" value="1"/>
</dbReference>
<evidence type="ECO:0000259" key="1">
    <source>
        <dbReference type="Pfam" id="PF02538"/>
    </source>
</evidence>
<name>A0A2R8C388_9RHOB</name>
<evidence type="ECO:0000313" key="3">
    <source>
        <dbReference type="Proteomes" id="UP000244898"/>
    </source>
</evidence>
<dbReference type="GO" id="GO:0018710">
    <property type="term" value="F:acetone carboxylase activity"/>
    <property type="evidence" value="ECO:0007669"/>
    <property type="project" value="UniProtKB-EC"/>
</dbReference>
<dbReference type="AlphaFoldDB" id="A0A2R8C388"/>
<dbReference type="GO" id="GO:0005829">
    <property type="term" value="C:cytosol"/>
    <property type="evidence" value="ECO:0007669"/>
    <property type="project" value="TreeGrafter"/>
</dbReference>
<dbReference type="GO" id="GO:0017168">
    <property type="term" value="F:5-oxoprolinase (ATP-hydrolyzing) activity"/>
    <property type="evidence" value="ECO:0007669"/>
    <property type="project" value="TreeGrafter"/>
</dbReference>
<dbReference type="InterPro" id="IPR003692">
    <property type="entry name" value="Hydantoinase_B"/>
</dbReference>
<keyword evidence="2" id="KW-0436">Ligase</keyword>
<dbReference type="Pfam" id="PF02538">
    <property type="entry name" value="Hydantoinase_B"/>
    <property type="match status" value="1"/>
</dbReference>
<dbReference type="PANTHER" id="PTHR11365">
    <property type="entry name" value="5-OXOPROLINASE RELATED"/>
    <property type="match status" value="1"/>
</dbReference>
<organism evidence="2 3">
    <name type="scientific">Falsiruegeria mediterranea M17</name>
    <dbReference type="NCBI Taxonomy" id="1200281"/>
    <lineage>
        <taxon>Bacteria</taxon>
        <taxon>Pseudomonadati</taxon>
        <taxon>Pseudomonadota</taxon>
        <taxon>Alphaproteobacteria</taxon>
        <taxon>Rhodobacterales</taxon>
        <taxon>Roseobacteraceae</taxon>
        <taxon>Falsiruegeria</taxon>
    </lineage>
</organism>
<dbReference type="RefSeq" id="WP_108785194.1">
    <property type="nucleotide sequence ID" value="NZ_ONZG01000001.1"/>
</dbReference>
<evidence type="ECO:0000313" key="2">
    <source>
        <dbReference type="EMBL" id="SPJ26890.1"/>
    </source>
</evidence>
<reference evidence="3" key="1">
    <citation type="submission" date="2018-03" db="EMBL/GenBank/DDBJ databases">
        <authorList>
            <person name="Rodrigo-Torres L."/>
            <person name="Arahal R. D."/>
            <person name="Lucena T."/>
        </authorList>
    </citation>
    <scope>NUCLEOTIDE SEQUENCE [LARGE SCALE GENOMIC DNA]</scope>
    <source>
        <strain evidence="3">CECT 7615</strain>
    </source>
</reference>
<dbReference type="InterPro" id="IPR045079">
    <property type="entry name" value="Oxoprolinase-like"/>
</dbReference>
<feature type="domain" description="Hydantoinase B/oxoprolinase" evidence="1">
    <location>
        <begin position="7"/>
        <end position="519"/>
    </location>
</feature>